<evidence type="ECO:0000256" key="2">
    <source>
        <dbReference type="ARBA" id="ARBA00022448"/>
    </source>
</evidence>
<organism evidence="10">
    <name type="scientific">Longilinea arvoryzae</name>
    <dbReference type="NCBI Taxonomy" id="360412"/>
    <lineage>
        <taxon>Bacteria</taxon>
        <taxon>Bacillati</taxon>
        <taxon>Chloroflexota</taxon>
        <taxon>Anaerolineae</taxon>
        <taxon>Anaerolineales</taxon>
        <taxon>Anaerolineaceae</taxon>
        <taxon>Longilinea</taxon>
    </lineage>
</organism>
<evidence type="ECO:0000313" key="10">
    <source>
        <dbReference type="EMBL" id="GAP13325.1"/>
    </source>
</evidence>
<keyword evidence="11" id="KW-1185">Reference proteome</keyword>
<dbReference type="GO" id="GO:0006865">
    <property type="term" value="P:amino acid transport"/>
    <property type="evidence" value="ECO:0007669"/>
    <property type="project" value="UniProtKB-KW"/>
</dbReference>
<dbReference type="InterPro" id="IPR018449">
    <property type="entry name" value="NIL_domain"/>
</dbReference>
<dbReference type="CDD" id="cd03258">
    <property type="entry name" value="ABC_MetN_methionine_transporter"/>
    <property type="match status" value="1"/>
</dbReference>
<dbReference type="PROSITE" id="PS50893">
    <property type="entry name" value="ABC_TRANSPORTER_2"/>
    <property type="match status" value="1"/>
</dbReference>
<dbReference type="EMBL" id="DF967972">
    <property type="protein sequence ID" value="GAP13325.1"/>
    <property type="molecule type" value="Genomic_DNA"/>
</dbReference>
<dbReference type="SUPFAM" id="SSF52540">
    <property type="entry name" value="P-loop containing nucleoside triphosphate hydrolases"/>
    <property type="match status" value="1"/>
</dbReference>
<dbReference type="SMART" id="SM00382">
    <property type="entry name" value="AAA"/>
    <property type="match status" value="1"/>
</dbReference>
<evidence type="ECO:0000256" key="7">
    <source>
        <dbReference type="ARBA" id="ARBA00022970"/>
    </source>
</evidence>
<dbReference type="InterPro" id="IPR050086">
    <property type="entry name" value="MetN_ABC_transporter-like"/>
</dbReference>
<dbReference type="RefSeq" id="WP_075072671.1">
    <property type="nucleotide sequence ID" value="NZ_DF967972.1"/>
</dbReference>
<gene>
    <name evidence="10" type="ORF">LARV_01078</name>
</gene>
<evidence type="ECO:0000256" key="1">
    <source>
        <dbReference type="ARBA" id="ARBA00005417"/>
    </source>
</evidence>
<reference evidence="10" key="1">
    <citation type="submission" date="2015-07" db="EMBL/GenBank/DDBJ databases">
        <title>Draft Genome Sequences of Anaerolinea thermolimosa IMO-1, Bellilinea caldifistulae GOMI-1, Leptolinea tardivitalis YMTK-2, Levilinea saccharolytica KIBI-1,Longilinea arvoryzae KOME-1, Previously Described as Members of the Anaerolineaceae (Chloroflexi).</title>
        <authorList>
            <person name="Sekiguchi Y."/>
            <person name="Ohashi A."/>
            <person name="Matsuura N."/>
            <person name="Tourlousse M.D."/>
        </authorList>
    </citation>
    <scope>NUCLEOTIDE SEQUENCE [LARGE SCALE GENOMIC DNA]</scope>
    <source>
        <strain evidence="10">KOME-1</strain>
    </source>
</reference>
<dbReference type="InterPro" id="IPR003593">
    <property type="entry name" value="AAA+_ATPase"/>
</dbReference>
<proteinExistence type="inferred from homology"/>
<dbReference type="Gene3D" id="3.30.70.260">
    <property type="match status" value="1"/>
</dbReference>
<dbReference type="GO" id="GO:0005524">
    <property type="term" value="F:ATP binding"/>
    <property type="evidence" value="ECO:0007669"/>
    <property type="project" value="UniProtKB-KW"/>
</dbReference>
<keyword evidence="2" id="KW-0813">Transport</keyword>
<dbReference type="STRING" id="360412.LARV_01078"/>
<dbReference type="SMART" id="SM00930">
    <property type="entry name" value="NIL"/>
    <property type="match status" value="1"/>
</dbReference>
<dbReference type="Gene3D" id="3.40.50.300">
    <property type="entry name" value="P-loop containing nucleotide triphosphate hydrolases"/>
    <property type="match status" value="1"/>
</dbReference>
<keyword evidence="4" id="KW-0547">Nucleotide-binding</keyword>
<keyword evidence="8" id="KW-0472">Membrane</keyword>
<dbReference type="Pfam" id="PF00005">
    <property type="entry name" value="ABC_tran"/>
    <property type="match status" value="1"/>
</dbReference>
<dbReference type="FunFam" id="3.40.50.300:FF:000056">
    <property type="entry name" value="Cell division ATP-binding protein FtsE"/>
    <property type="match status" value="1"/>
</dbReference>
<dbReference type="Pfam" id="PF09383">
    <property type="entry name" value="NIL"/>
    <property type="match status" value="1"/>
</dbReference>
<dbReference type="InterPro" id="IPR041701">
    <property type="entry name" value="MetN_ABC"/>
</dbReference>
<protein>
    <submittedName>
        <fullName evidence="10">ABC-type metal ion transport system, ATPase component</fullName>
    </submittedName>
</protein>
<dbReference type="SUPFAM" id="SSF55021">
    <property type="entry name" value="ACT-like"/>
    <property type="match status" value="1"/>
</dbReference>
<keyword evidence="7" id="KW-0029">Amino-acid transport</keyword>
<dbReference type="AlphaFoldDB" id="A0A0S7BD69"/>
<comment type="similarity">
    <text evidence="1">Belongs to the ABC transporter superfamily.</text>
</comment>
<evidence type="ECO:0000259" key="9">
    <source>
        <dbReference type="PROSITE" id="PS50893"/>
    </source>
</evidence>
<dbReference type="InterPro" id="IPR017871">
    <property type="entry name" value="ABC_transporter-like_CS"/>
</dbReference>
<evidence type="ECO:0000256" key="5">
    <source>
        <dbReference type="ARBA" id="ARBA00022840"/>
    </source>
</evidence>
<keyword evidence="5" id="KW-0067">ATP-binding</keyword>
<accession>A0A0S7BD69</accession>
<dbReference type="PROSITE" id="PS00211">
    <property type="entry name" value="ABC_TRANSPORTER_1"/>
    <property type="match status" value="1"/>
</dbReference>
<dbReference type="InterPro" id="IPR003439">
    <property type="entry name" value="ABC_transporter-like_ATP-bd"/>
</dbReference>
<sequence length="325" mass="34608">MIDIQDVYKTYTSGEQAVEALQGVTLHVAKGEIFGVVGPSGAGKSTLIRCVNLLERPTLGSIRVNGQELTALTPAELRLARQRIGMIFQHFNLLSSRTVAGNVAFPLEITGVDPVQRAERVRELLALVGLSDKANAYSAQLSGGQKQRVGIARALATQPDVLLCDEATSALDPQNTSAILELLRDLNRRLGLTILLITHEMNVVRQICDQVAVISDGKIIEQGSVVNLVARPGTLLSQAIFPPIEAPLDANGGRNVTITFVGDAAGQPVLASLVRKFDVDVNILGGSIQTIGGQRIGRLQVKLAGAQVDAALVYLRSLGLNVEMN</sequence>
<evidence type="ECO:0000313" key="11">
    <source>
        <dbReference type="Proteomes" id="UP000055060"/>
    </source>
</evidence>
<dbReference type="OrthoDB" id="4075047at2"/>
<evidence type="ECO:0000256" key="4">
    <source>
        <dbReference type="ARBA" id="ARBA00022741"/>
    </source>
</evidence>
<name>A0A0S7BD69_9CHLR</name>
<keyword evidence="6" id="KW-1278">Translocase</keyword>
<evidence type="ECO:0000256" key="8">
    <source>
        <dbReference type="ARBA" id="ARBA00023136"/>
    </source>
</evidence>
<evidence type="ECO:0000256" key="6">
    <source>
        <dbReference type="ARBA" id="ARBA00022967"/>
    </source>
</evidence>
<dbReference type="PANTHER" id="PTHR43166:SF30">
    <property type="entry name" value="METHIONINE IMPORT ATP-BINDING PROTEIN METN"/>
    <property type="match status" value="1"/>
</dbReference>
<evidence type="ECO:0000256" key="3">
    <source>
        <dbReference type="ARBA" id="ARBA00022475"/>
    </source>
</evidence>
<dbReference type="GO" id="GO:0005886">
    <property type="term" value="C:plasma membrane"/>
    <property type="evidence" value="ECO:0007669"/>
    <property type="project" value="UniProtKB-ARBA"/>
</dbReference>
<dbReference type="InterPro" id="IPR027417">
    <property type="entry name" value="P-loop_NTPase"/>
</dbReference>
<dbReference type="Proteomes" id="UP000055060">
    <property type="component" value="Unassembled WGS sequence"/>
</dbReference>
<dbReference type="InterPro" id="IPR045865">
    <property type="entry name" value="ACT-like_dom_sf"/>
</dbReference>
<dbReference type="PANTHER" id="PTHR43166">
    <property type="entry name" value="AMINO ACID IMPORT ATP-BINDING PROTEIN"/>
    <property type="match status" value="1"/>
</dbReference>
<feature type="domain" description="ABC transporter" evidence="9">
    <location>
        <begin position="2"/>
        <end position="241"/>
    </location>
</feature>
<dbReference type="GO" id="GO:0016887">
    <property type="term" value="F:ATP hydrolysis activity"/>
    <property type="evidence" value="ECO:0007669"/>
    <property type="project" value="InterPro"/>
</dbReference>
<keyword evidence="3" id="KW-1003">Cell membrane</keyword>